<dbReference type="InterPro" id="IPR000408">
    <property type="entry name" value="Reg_chr_condens"/>
</dbReference>
<dbReference type="RefSeq" id="XP_022244116.1">
    <property type="nucleotide sequence ID" value="XM_022388408.1"/>
</dbReference>
<dbReference type="InterPro" id="IPR035983">
    <property type="entry name" value="Hect_E3_ubiquitin_ligase"/>
</dbReference>
<dbReference type="PROSITE" id="PS50135">
    <property type="entry name" value="ZF_ZZ_2"/>
    <property type="match status" value="1"/>
</dbReference>
<feature type="repeat" description="RCC1" evidence="14">
    <location>
        <begin position="3209"/>
        <end position="3260"/>
    </location>
</feature>
<dbReference type="CDD" id="cd00078">
    <property type="entry name" value="HECTc"/>
    <property type="match status" value="1"/>
</dbReference>
<dbReference type="InterPro" id="IPR014722">
    <property type="entry name" value="Rib_uL2_dom2"/>
</dbReference>
<dbReference type="InterPro" id="IPR009060">
    <property type="entry name" value="UBA-like_sf"/>
</dbReference>
<feature type="repeat" description="RCC1" evidence="14">
    <location>
        <begin position="4167"/>
        <end position="4218"/>
    </location>
</feature>
<evidence type="ECO:0000256" key="1">
    <source>
        <dbReference type="ARBA" id="ARBA00000885"/>
    </source>
</evidence>
<feature type="repeat" description="RCC1" evidence="14">
    <location>
        <begin position="4061"/>
        <end position="4112"/>
    </location>
</feature>
<dbReference type="PROSITE" id="PS51284">
    <property type="entry name" value="DOC"/>
    <property type="match status" value="1"/>
</dbReference>
<dbReference type="Pfam" id="PF00415">
    <property type="entry name" value="RCC1"/>
    <property type="match status" value="3"/>
</dbReference>
<feature type="domain" description="ZZ-type" evidence="17">
    <location>
        <begin position="2792"/>
        <end position="2843"/>
    </location>
</feature>
<feature type="repeat" description="RCC1" evidence="14">
    <location>
        <begin position="632"/>
        <end position="683"/>
    </location>
</feature>
<dbReference type="Pfam" id="PF25390">
    <property type="entry name" value="WD40_RLD"/>
    <property type="match status" value="3"/>
</dbReference>
<dbReference type="Gene3D" id="2.60.120.260">
    <property type="entry name" value="Galactose-binding domain-like"/>
    <property type="match status" value="1"/>
</dbReference>
<feature type="region of interest" description="Disordered" evidence="15">
    <location>
        <begin position="3527"/>
        <end position="3581"/>
    </location>
</feature>
<feature type="active site" description="Glycyl thioester intermediate" evidence="12">
    <location>
        <position position="4876"/>
    </location>
</feature>
<dbReference type="RefSeq" id="XP_022244117.1">
    <property type="nucleotide sequence ID" value="XM_022388409.1"/>
</dbReference>
<dbReference type="SMART" id="SM00291">
    <property type="entry name" value="ZnF_ZZ"/>
    <property type="match status" value="1"/>
</dbReference>
<feature type="region of interest" description="Disordered" evidence="15">
    <location>
        <begin position="1965"/>
        <end position="1997"/>
    </location>
</feature>
<dbReference type="PROSITE" id="PS51416">
    <property type="entry name" value="MIB_HERC2"/>
    <property type="match status" value="1"/>
</dbReference>
<dbReference type="SUPFAM" id="SSF55856">
    <property type="entry name" value="Cytochrome b5-like heme/steroid binding domain"/>
    <property type="match status" value="1"/>
</dbReference>
<evidence type="ECO:0000256" key="9">
    <source>
        <dbReference type="ARBA" id="ARBA00022771"/>
    </source>
</evidence>
<dbReference type="PANTHER" id="PTHR22872">
    <property type="entry name" value="BTK-BINDING PROTEIN-RELATED"/>
    <property type="match status" value="1"/>
</dbReference>
<evidence type="ECO:0000256" key="10">
    <source>
        <dbReference type="ARBA" id="ARBA00022786"/>
    </source>
</evidence>
<feature type="repeat" description="RCC1" evidence="14">
    <location>
        <begin position="4377"/>
        <end position="4428"/>
    </location>
</feature>
<feature type="repeat" description="RCC1" evidence="14">
    <location>
        <begin position="3103"/>
        <end position="3156"/>
    </location>
</feature>
<proteinExistence type="predicted"/>
<dbReference type="SUPFAM" id="SSF159034">
    <property type="entry name" value="Mib/herc2 domain-like"/>
    <property type="match status" value="1"/>
</dbReference>
<feature type="repeat" description="RCC1" evidence="14">
    <location>
        <begin position="4113"/>
        <end position="4166"/>
    </location>
</feature>
<feature type="domain" description="MIB/HERC2" evidence="21">
    <location>
        <begin position="1899"/>
        <end position="1972"/>
    </location>
</feature>
<dbReference type="CDD" id="cd14402">
    <property type="entry name" value="UBA_HERC2"/>
    <property type="match status" value="1"/>
</dbReference>
<evidence type="ECO:0000256" key="3">
    <source>
        <dbReference type="ARBA" id="ARBA00004906"/>
    </source>
</evidence>
<evidence type="ECO:0000259" key="16">
    <source>
        <dbReference type="PROSITE" id="PS50030"/>
    </source>
</evidence>
<dbReference type="Gene3D" id="2.30.30.40">
    <property type="entry name" value="SH3 Domains"/>
    <property type="match status" value="1"/>
</dbReference>
<dbReference type="Gene3D" id="3.10.120.10">
    <property type="entry name" value="Cytochrome b5-like heme/steroid binding domain"/>
    <property type="match status" value="1"/>
</dbReference>
<feature type="repeat" description="RCC1" evidence="14">
    <location>
        <begin position="3157"/>
        <end position="3208"/>
    </location>
</feature>
<name>A0ABM1SKG0_LIMPO</name>
<dbReference type="SUPFAM" id="SSF46934">
    <property type="entry name" value="UBA-like"/>
    <property type="match status" value="1"/>
</dbReference>
<evidence type="ECO:0000259" key="19">
    <source>
        <dbReference type="PROSITE" id="PS50255"/>
    </source>
</evidence>
<feature type="compositionally biased region" description="Polar residues" evidence="15">
    <location>
        <begin position="2493"/>
        <end position="2513"/>
    </location>
</feature>
<dbReference type="Gene3D" id="3.30.2160.10">
    <property type="entry name" value="Hect, E3 ligase catalytic domain"/>
    <property type="match status" value="1"/>
</dbReference>
<dbReference type="PROSITE" id="PS50012">
    <property type="entry name" value="RCC1_3"/>
    <property type="match status" value="19"/>
</dbReference>
<dbReference type="Proteomes" id="UP000694941">
    <property type="component" value="Unplaced"/>
</dbReference>
<dbReference type="PROSITE" id="PS50030">
    <property type="entry name" value="UBA"/>
    <property type="match status" value="1"/>
</dbReference>
<comment type="pathway">
    <text evidence="3">Protein modification; protein ubiquitination.</text>
</comment>
<evidence type="ECO:0000313" key="23">
    <source>
        <dbReference type="RefSeq" id="XP_022244116.1"/>
    </source>
</evidence>
<evidence type="ECO:0000259" key="21">
    <source>
        <dbReference type="PROSITE" id="PS51416"/>
    </source>
</evidence>
<dbReference type="PANTHER" id="PTHR22872:SF2">
    <property type="entry name" value="INHIBITOR OF BRUTON TYROSINE KINASE"/>
    <property type="match status" value="1"/>
</dbReference>
<gene>
    <name evidence="23 24" type="primary">LOC106461435</name>
</gene>
<dbReference type="InterPro" id="IPR043145">
    <property type="entry name" value="Znf_ZZ_sf"/>
</dbReference>
<evidence type="ECO:0000256" key="13">
    <source>
        <dbReference type="PROSITE-ProRule" id="PRU00228"/>
    </source>
</evidence>
<dbReference type="SUPFAM" id="SSF57850">
    <property type="entry name" value="RING/U-box"/>
    <property type="match status" value="1"/>
</dbReference>
<dbReference type="InterPro" id="IPR008979">
    <property type="entry name" value="Galactose-bd-like_sf"/>
</dbReference>
<dbReference type="Pfam" id="PF11515">
    <property type="entry name" value="Cul7"/>
    <property type="match status" value="1"/>
</dbReference>
<dbReference type="InterPro" id="IPR000433">
    <property type="entry name" value="Znf_ZZ"/>
</dbReference>
<feature type="region of interest" description="Disordered" evidence="15">
    <location>
        <begin position="1590"/>
        <end position="1618"/>
    </location>
</feature>
<feature type="repeat" description="RCC1" evidence="14">
    <location>
        <begin position="736"/>
        <end position="784"/>
    </location>
</feature>
<keyword evidence="6" id="KW-0808">Transferase</keyword>
<feature type="repeat" description="RCC1" evidence="14">
    <location>
        <begin position="3315"/>
        <end position="3366"/>
    </location>
</feature>
<accession>A0ABM1SKG0</accession>
<feature type="repeat" description="RCC1" evidence="14">
    <location>
        <begin position="527"/>
        <end position="577"/>
    </location>
</feature>
<dbReference type="Gene3D" id="3.30.2410.10">
    <property type="entry name" value="Hect, E3 ligase catalytic domain"/>
    <property type="match status" value="1"/>
</dbReference>
<dbReference type="InterPro" id="IPR000569">
    <property type="entry name" value="HECT_dom"/>
</dbReference>
<feature type="repeat" description="RCC1" evidence="14">
    <location>
        <begin position="3051"/>
        <end position="3102"/>
    </location>
</feature>
<evidence type="ECO:0000256" key="4">
    <source>
        <dbReference type="ARBA" id="ARBA00012485"/>
    </source>
</evidence>
<dbReference type="Pfam" id="PF00569">
    <property type="entry name" value="ZZ"/>
    <property type="match status" value="1"/>
</dbReference>
<feature type="domain" description="DOC" evidence="20">
    <location>
        <begin position="2852"/>
        <end position="3029"/>
    </location>
</feature>
<dbReference type="InterPro" id="IPR036400">
    <property type="entry name" value="Cyt_B5-like_heme/steroid_sf"/>
</dbReference>
<dbReference type="InterPro" id="IPR021097">
    <property type="entry name" value="CPH_domain"/>
</dbReference>
<dbReference type="SUPFAM" id="SSF50985">
    <property type="entry name" value="RCC1/BLIP-II"/>
    <property type="match status" value="3"/>
</dbReference>
<dbReference type="CDD" id="cd08664">
    <property type="entry name" value="APC10-HERC2"/>
    <property type="match status" value="1"/>
</dbReference>
<dbReference type="SMART" id="SM01337">
    <property type="entry name" value="APC10"/>
    <property type="match status" value="1"/>
</dbReference>
<evidence type="ECO:0000259" key="17">
    <source>
        <dbReference type="PROSITE" id="PS50135"/>
    </source>
</evidence>
<dbReference type="InterPro" id="IPR037976">
    <property type="entry name" value="HERC2_APC10"/>
</dbReference>
<dbReference type="Gene3D" id="2.30.30.30">
    <property type="match status" value="1"/>
</dbReference>
<feature type="domain" description="HECT" evidence="18">
    <location>
        <begin position="4572"/>
        <end position="4913"/>
    </location>
</feature>
<evidence type="ECO:0000259" key="18">
    <source>
        <dbReference type="PROSITE" id="PS50237"/>
    </source>
</evidence>
<dbReference type="EC" id="2.3.2.26" evidence="4"/>
<feature type="compositionally biased region" description="Polar residues" evidence="15">
    <location>
        <begin position="1380"/>
        <end position="1396"/>
    </location>
</feature>
<comment type="subcellular location">
    <subcellularLocation>
        <location evidence="2">Cytoplasm</location>
    </subcellularLocation>
</comment>
<dbReference type="Pfam" id="PF00173">
    <property type="entry name" value="Cyt-b5"/>
    <property type="match status" value="1"/>
</dbReference>
<comment type="catalytic activity">
    <reaction evidence="1">
        <text>S-ubiquitinyl-[E2 ubiquitin-conjugating enzyme]-L-cysteine + [acceptor protein]-L-lysine = [E2 ubiquitin-conjugating enzyme]-L-cysteine + N(6)-ubiquitinyl-[acceptor protein]-L-lysine.</text>
        <dbReference type="EC" id="2.3.2.26"/>
    </reaction>
</comment>
<dbReference type="InterPro" id="IPR051625">
    <property type="entry name" value="Signaling_Regulatory_Domain"/>
</dbReference>
<evidence type="ECO:0000256" key="8">
    <source>
        <dbReference type="ARBA" id="ARBA00022737"/>
    </source>
</evidence>
<sequence length="4952" mass="541124">MQALDRAILRPQVRLDSKWLKMDLQAAFKKDSLPDLWNEMVKDGELLFVEDGMEVGWKIPKQDGMSKSNSCNCSDTNEGLASHICHQMEKDDYNCYDKREKDQSSKSVIDRWTWGPQPDISQLKACLHSLIREQCNLSAEAASSTLSFTCLRQQLIVTQRYITALVRRKPQIESKLTSRSFPGTLCIQDGRSSKSSEQPTVSLARIGCRAALSFAFAFLRRAWRSGEDADLCSELLSESLEALRTLPEATLFDESTVSPVWLEVVERASKFLRSVVLGDINVGTGSSRGCGQVPVPDQQVALALLLELAVQRGSLSHILNVVLLLLELWDSGKCKQDNRVIVHGTSAPLVPLLRRFDTITSLKSKTPEPENCDENTPAIVNPTECFLKFLVIPEDDTYAVDLRETAVVVMSHLDRLAKPYLPSGDSSMCPTSTSSQEVYCWGSLGWNVAQTGVTPQLCEAISEVGVAQLSCAESCLLILSQSGRVYTTVYNSEVMCLQLVEGLLDKEVVKIASHPDGKHYLALTSEGEVYSWGNGDGGRLGHGENSREDPALIQGLCGKFVTHVSCGSAYSAAITANGELYTWGRGNYGRLGHGTSEDHNTPTLVIALKGHVVVDVACGSGDAQTLAVTDSGTVFSWGDGDYGKLGRGGSDGCKTPKIIDKLQGLDIIRVYCGAQFSLALTKSGVIYSWGKGDNHRLGHSSEEHVRFPKVVELLSSKKVVDLSVGTSHCVALTESGELYCWGRNDQGQLGDYSGTEPAEMTAIGGKNIIGVTCGPAQTFLWSTSEQASLGLRVPFVVDVCMSTFEQLDELLTQVCEGLDGNSDWPPPQEKECIAVAALNLLTLQLYAAISEGLDVESLGLFPGSKLLASVKQRVVDLASNAGVIPSVQHEAQRVLQTGWCVLLPTADERARALSALLPTTGDGACSNPGRTFMTDLLVGSLMADGGLESSLFTAVKVEIQEIEDLREKEIDKDKDSDKDAHMTSSAEQLMTNQALLESATKRTQEASSCEDSASSIPLLHMVKQLVRNISSQTLYKLHSYFPENLNLSSSQNIRGESSERSASLDLLLRFQRLLLSQLFPDEDCKDKARTSTSSLDMEVIGGASLLKKYVSLLISHISDCLCVACTLASYSSCHFALAASVLESDLTGVLLQELLVSLLLLELMVPNVVQESSVISLLNPLLDSLDRFNRLAPGNEKEDADDIAWPGFVGSTRSPSPIQRPCEYPIVYPADLENHNKDGGTWLVIKGKVYDIHDFKSSAPCGLETLMNYAGRDATVAFDAAGHSQEAKDMMQNFLVGTYSDPSQDLIPVTDPTSLSSPLIDSERTLACLLGLHAHNQTVGPPLELCEEESRQWLDSQLLSGGLEILQPPNPFEEEKGEARSTSSSGATPVSGSTPTEAKPLPRTELVPSLATASLNGQVGPFLQSLAEVRLQDPLVSSFLQIVEGFMKQQNLVLHMDFPSEHPVEEVGRLMLAVLLKHLGLGNMTLMLARQALSSGFNSECVDKLPVPLENVIRTVQQVKWSLIKARQDLSGSYKEVCAPVFERAHFLFFELRPANSSEVRAFSKLKILNTAPKWRSITHRLIRDQRRNKDMNNKISEDPNEVKMEQTKNSQEDGETKTKKAVETLTMTSLTDEVKNKSLSDTGTWDKLIIEDQDAIMNQLVDFVLQDEMVIVESIRKALYSQVHRAKIRQKGLESILNLLERDHLIPSVKYALLNGWQGIISAGLIKSQLTPHCLENVNCIPPYDRVMLELASAALLSRITTKFRSLVLQAETQCLQSRISSQHSSCGAVSGAINKHARNKTALNREIEMGLTSISLMKSTVWPSARFLLSTLCMLTADHHAPEISLLLNSGALALTQTLLRLLGPDPNGVPEDKNSTLCAVLEETVKRPKPPPPPMSGPELASMMKIGTRVVRGIDWKWGDQDGPAPAEGRVIGELGEDGWIRVQWDNGSTNSYRMGREGKYDLKLADPPSQPESDTSSDAEDEEVTVAPASSGQPHQMLHQSCLLLLRTLSVSTGLHGDSTQQEAVNTLSGLLRSLVVAGYKQIPVTPGLEVSWLGEEQHHEWATMGFIRGIAVSTSICHALSNPAWISLLFKIISGAQQTVSLSTQFLFKIQALRLLQTILPTWIQDTYSAERHTIVTQLCTLLGQTLVSCATDPALQSVDIARKGKRMARARVSLTASHCSTVSEECVSLLRQLHLQPAWNICINDFLCSQLTQLSGQIQQSIVQVEENIFYSGHTFNLAALSVLGGVDSRLRLGGTALNVDDGVGTVARISPTGKIIVHNHQKQVLIKYPLNQLNPVPGLVFNLHKLPRTEEMMVTWASLICQAVTPPSKVDTDTRAMMTHSTSSVGSEVGGISMKLLQQQQILLALLKGTRVLFGNQELLRQILLQSCSLDSSPLEALATASIEAVGPTSLTPLAASTSSIEESFSEASPLPLLIQHLTSIATQPSPLKAIFPKEELEASCIAVLQYLTSEATRPAQRPTQKDLDNAQTPTSDAGSSSMGTDNSVEQPEIPVAPPKPRKARNKAHTPPPPPIPAVQQLMEMGFPRRNVEVAVKALSTSSGGTPSAEALVSWLLEHQDQVVDLSDDESFTSFEGFSDSDSFSEDMEMEAMLQPVNHDTYRKRSDFLSNDEYALYICHHIQPGMWVRCCRTYEEVHESDVGRVVTLDRDGLHDLNVQVDWQRKGGIYWVRYIHVELLGHSPPPTPVYPGQSGISNTCSTSEPIKVGDRVRVKSSVSTPQYKWGSVNHNSIGVVTSISPSGRDVTVDFPQQSNWTGLVSEMERVPSIHERVTCDSCQTYPVSGPRYKCRVCHNFDYCENCFKSGQSHRHPFSRINDPGGTPIYVGYPGKVRHRDREGVPVSLTINGYIEEWSQCVRNLTVSSRENWAYRLIDGTRSFWQSCGFQGKHWIRLEMQPEVLVHRLRMMIDPADSSYMPSLVVVSGGPSVSWLKELRTIHVGSTETLVTLLSELSEYYRFIEIAIKQCRSGGIDCKIHGLSVIGRLRTDDDDLAANYPFLASDEEEFEEEKPVILGSASRARGQATQDLQTKVLVWGLNDKDQLGGLKGSKIKVPTYSEMLSSLKPVYISGGSKSLFIVSHDGKVFACGEGTNGRLGLGHCNNVSIPRQVTLLSQFVIRKVAVHSGGRHALALTVDGKIFSWGEGDDGKLGHGNRVTQDRPKLIETLKSKRIRDVACGSSHSAAITSNGDLYTWGLGEYGRLGHGDNLTQLKPRQVLALSGQRVIQVACGSRDAQTLALTDDGLVYSWGDGDFGKLGRGGSEGCNVPHNIERLNGLGVCQIECGAQFSIALTKSGQVWTWGKGDYFRLGHGSDAHVRRPQLVEGLRGKKITHIAVGALHCLVVTDTGQVYAWGDNDHGQQGNGTTAVNRKPALVHGLEGIKVSRVACGSSHSIAWTTSEVHVARVHEPVLFPVAKDALGSSCLKATQAVAGSSGSVSIGRNKSGAVKVNGAGKLPRPSLSKVLLSLESNSARQQALQQVLQALQILYARESVVSALLPHTEITTVQVQSNTHDRSPSPAMKTTSLTSTTSGIVTVAPSSSAPVHTESRHSIKSLPVTSLTEEEDPAAREAFSLPSLSSSSSLSSKVSSVAASVLAATFTPTDQGNTLESNQRNLDSFTSKLSSDDARVLVDLLKLAVSGRVGDKAKETITSVLTALGKANPQVSEMLLELCVTELEDVASDTESRLSVPLPVVQESSHPYTDDTTLTGHVKISGAESLRVEFDRQCSTERRHDPLTIMDGSGKVVAVKSGREWSDWSTELHVPGSELRWKFCSDGSVNGWGWRFTVYPIMPPNSDKELLSDRSVLSQPSIQLVMCLLDAQLETSTSCKIVSRLAAALAACAQLSYLASSQRMWVLHRLRKLMTSGLYQNLNVDSMLTSTPSSEVECDQLSLVKLLPSCDSALSSLVKGLPEALLRQYEYEDPIVRGGKHLMHSDFFKVLVALACDLGLDSLPCCSENHRWLWFRRYCMSARVATALINRMPLPTDFLDEVRKKLHEMIPEDELLTTEHENHTIFKQEHDEQLILWVNRRPDDWTVAWGGSGTIHGWGHNHRGQLGGVEGAKIKLPTPCEALTALRPVQIVGGEQTLFAVTAEGKVYATGHGAGGRLGIGGTECVSNPTLIESMQHIFIKKVAVNSGGKHCLALSAEGEVFSWGEGDDGKLGHGNKSSCERPRVIETLRGKEVVDIACGGAHSACITSGGELYTWGKGRYGRLGHGDSDDQLRPKKVEALASFSVTDVACGSGDAQTLCITSDDSVWSWGDGDYGKLGRGGSDGSKIPLKVEALQSMGVIKVECGSQFSVALTCSGSVYTWGKGDYHRLGHGTDDHVRRPKKVTALQGKKVTSVAVGSLHCVACTDTGEVFTWGDNDEGQLGDGTTNAIQRPRLVTALQGKKINRVSCGSAHTIAWSTCKPSNSGRLPTSVPLEYDHLRDIKISVLRNRYALLYHFSELFCPAIPMFDLSSSRIQGNNTDGQGQMTLLSGIDNLRGLLVSAGKESVFRKVVQATMVRERQHGPVIELNRIQVKRSRSKGRLAGPDGTKSVFGQLVEKVPLFTQESLLLPHRVWKVKFMGESVDDCGGGYSESIAEMCDELQNGSLPLLILTPNGRDEAGTNRDCFVFNPTAQSSLHLNMYKFLGMLMGIAIRTGSPLSLNLAEPVWKLLAGQQLTPADLTEMDRDYIPGLMCIRDMESDAFQKLDMPFSTHSSSGQEVSLSSKYHHITEENRAEFVRLALNYRLNEFDEQVAAVREGMARIIPVPLLSLFTGYELETMVCGNPDIPIHLLKAVATYKGVESDSQLVHWFWEVMEEFSNTERSLFLRFVWGRTRLPRTIADFRGRDFVLQVLDKYSPPDHFLPESYTCFFLLKMPRYSSKIVLQEKLKYAIHFCKSIDTDDYARVALSEGEADVQDNTSPDSESDEDDSLESGPLVDCVSVTSQ</sequence>
<dbReference type="InterPro" id="IPR058923">
    <property type="entry name" value="RCC1-like_dom"/>
</dbReference>
<dbReference type="InterPro" id="IPR037252">
    <property type="entry name" value="Mib_Herc2_sf"/>
</dbReference>
<dbReference type="PROSITE" id="PS50237">
    <property type="entry name" value="HECT"/>
    <property type="match status" value="1"/>
</dbReference>
<dbReference type="Pfam" id="PF06701">
    <property type="entry name" value="MIB_HERC2"/>
    <property type="match status" value="1"/>
</dbReference>
<dbReference type="SMART" id="SM00119">
    <property type="entry name" value="HECTc"/>
    <property type="match status" value="1"/>
</dbReference>
<feature type="region of interest" description="Disordered" evidence="15">
    <location>
        <begin position="4917"/>
        <end position="4952"/>
    </location>
</feature>
<keyword evidence="7" id="KW-0479">Metal-binding</keyword>
<dbReference type="InterPro" id="IPR010606">
    <property type="entry name" value="Mib_Herc2"/>
</dbReference>
<keyword evidence="8" id="KW-0677">Repeat</keyword>
<feature type="repeat" description="RCC1" evidence="14">
    <location>
        <begin position="4273"/>
        <end position="4324"/>
    </location>
</feature>
<dbReference type="GeneID" id="106461435"/>
<reference evidence="23 24" key="1">
    <citation type="submission" date="2025-05" db="UniProtKB">
        <authorList>
            <consortium name="RefSeq"/>
        </authorList>
    </citation>
    <scope>IDENTIFICATION</scope>
    <source>
        <tissue evidence="23 24">Muscle</tissue>
    </source>
</reference>
<evidence type="ECO:0000256" key="7">
    <source>
        <dbReference type="ARBA" id="ARBA00022723"/>
    </source>
</evidence>
<dbReference type="SMART" id="SM01117">
    <property type="entry name" value="Cyt-b5"/>
    <property type="match status" value="1"/>
</dbReference>
<dbReference type="Pfam" id="PF00632">
    <property type="entry name" value="HECT"/>
    <property type="match status" value="1"/>
</dbReference>
<feature type="repeat" description="RCC1" evidence="14">
    <location>
        <begin position="4325"/>
        <end position="4376"/>
    </location>
</feature>
<organism evidence="22 23">
    <name type="scientific">Limulus polyphemus</name>
    <name type="common">Atlantic horseshoe crab</name>
    <dbReference type="NCBI Taxonomy" id="6850"/>
    <lineage>
        <taxon>Eukaryota</taxon>
        <taxon>Metazoa</taxon>
        <taxon>Ecdysozoa</taxon>
        <taxon>Arthropoda</taxon>
        <taxon>Chelicerata</taxon>
        <taxon>Merostomata</taxon>
        <taxon>Xiphosura</taxon>
        <taxon>Limulidae</taxon>
        <taxon>Limulus</taxon>
    </lineage>
</organism>
<dbReference type="InterPro" id="IPR004939">
    <property type="entry name" value="APC_su10/DOC_dom"/>
</dbReference>
<dbReference type="SUPFAM" id="SSF63748">
    <property type="entry name" value="Tudor/PWWP/MBT"/>
    <property type="match status" value="1"/>
</dbReference>
<dbReference type="PRINTS" id="PR00633">
    <property type="entry name" value="RCCNDNSATION"/>
</dbReference>
<dbReference type="Gene3D" id="3.30.60.90">
    <property type="match status" value="1"/>
</dbReference>
<evidence type="ECO:0000256" key="5">
    <source>
        <dbReference type="ARBA" id="ARBA00022490"/>
    </source>
</evidence>
<keyword evidence="9 13" id="KW-0863">Zinc-finger</keyword>
<keyword evidence="5" id="KW-0963">Cytoplasm</keyword>
<evidence type="ECO:0000256" key="15">
    <source>
        <dbReference type="SAM" id="MobiDB-lite"/>
    </source>
</evidence>
<dbReference type="SUPFAM" id="SSF56204">
    <property type="entry name" value="Hect, E3 ligase catalytic domain"/>
    <property type="match status" value="1"/>
</dbReference>
<feature type="repeat" description="RCC1" evidence="14">
    <location>
        <begin position="3367"/>
        <end position="3418"/>
    </location>
</feature>
<feature type="domain" description="UBA" evidence="16">
    <location>
        <begin position="2534"/>
        <end position="2582"/>
    </location>
</feature>
<feature type="compositionally biased region" description="Acidic residues" evidence="15">
    <location>
        <begin position="1979"/>
        <end position="1988"/>
    </location>
</feature>
<feature type="repeat" description="RCC1" evidence="14">
    <location>
        <begin position="4219"/>
        <end position="4270"/>
    </location>
</feature>
<evidence type="ECO:0000313" key="22">
    <source>
        <dbReference type="Proteomes" id="UP000694941"/>
    </source>
</evidence>
<dbReference type="PROSITE" id="PS50255">
    <property type="entry name" value="CYTOCHROME_B5_2"/>
    <property type="match status" value="1"/>
</dbReference>
<feature type="region of interest" description="Disordered" evidence="15">
    <location>
        <begin position="2480"/>
        <end position="2537"/>
    </location>
</feature>
<feature type="domain" description="Cytochrome b5 heme-binding" evidence="19">
    <location>
        <begin position="1224"/>
        <end position="1300"/>
    </location>
</feature>
<dbReference type="InterPro" id="IPR015940">
    <property type="entry name" value="UBA"/>
</dbReference>
<dbReference type="PROSITE" id="PS00626">
    <property type="entry name" value="RCC1_2"/>
    <property type="match status" value="1"/>
</dbReference>
<feature type="repeat" description="RCC1" evidence="14">
    <location>
        <begin position="684"/>
        <end position="735"/>
    </location>
</feature>
<evidence type="ECO:0000256" key="6">
    <source>
        <dbReference type="ARBA" id="ARBA00022679"/>
    </source>
</evidence>
<keyword evidence="10 12" id="KW-0833">Ubl conjugation pathway</keyword>
<feature type="repeat" description="RCC1" evidence="14">
    <location>
        <begin position="3263"/>
        <end position="3314"/>
    </location>
</feature>
<protein>
    <recommendedName>
        <fullName evidence="4">HECT-type E3 ubiquitin transferase</fullName>
        <ecNumber evidence="4">2.3.2.26</ecNumber>
    </recommendedName>
</protein>
<evidence type="ECO:0000256" key="14">
    <source>
        <dbReference type="PROSITE-ProRule" id="PRU00235"/>
    </source>
</evidence>
<keyword evidence="11" id="KW-0862">Zinc</keyword>
<evidence type="ECO:0000256" key="12">
    <source>
        <dbReference type="PROSITE-ProRule" id="PRU00104"/>
    </source>
</evidence>
<dbReference type="Gene3D" id="2.130.10.30">
    <property type="entry name" value="Regulator of chromosome condensation 1/beta-lactamase-inhibitor protein II"/>
    <property type="match status" value="3"/>
</dbReference>
<keyword evidence="22" id="KW-1185">Reference proteome</keyword>
<feature type="repeat" description="RCC1" evidence="14">
    <location>
        <begin position="578"/>
        <end position="629"/>
    </location>
</feature>
<evidence type="ECO:0000259" key="20">
    <source>
        <dbReference type="PROSITE" id="PS51284"/>
    </source>
</evidence>
<dbReference type="Gene3D" id="1.10.8.10">
    <property type="entry name" value="DNA helicase RuvA subunit, C-terminal domain"/>
    <property type="match status" value="1"/>
</dbReference>
<evidence type="ECO:0000256" key="11">
    <source>
        <dbReference type="ARBA" id="ARBA00022833"/>
    </source>
</evidence>
<dbReference type="Gene3D" id="3.90.1750.10">
    <property type="entry name" value="Hect, E3 ligase catalytic domains"/>
    <property type="match status" value="1"/>
</dbReference>
<evidence type="ECO:0000313" key="24">
    <source>
        <dbReference type="RefSeq" id="XP_022244117.1"/>
    </source>
</evidence>
<evidence type="ECO:0000256" key="2">
    <source>
        <dbReference type="ARBA" id="ARBA00004496"/>
    </source>
</evidence>
<dbReference type="InterPro" id="IPR001199">
    <property type="entry name" value="Cyt_B5-like_heme/steroid-bd"/>
</dbReference>
<feature type="compositionally biased region" description="Polar residues" evidence="15">
    <location>
        <begin position="3540"/>
        <end position="3562"/>
    </location>
</feature>
<dbReference type="InterPro" id="IPR009091">
    <property type="entry name" value="RCC1/BLIP-II"/>
</dbReference>
<dbReference type="SUPFAM" id="SSF49785">
    <property type="entry name" value="Galactose-binding domain-like"/>
    <property type="match status" value="1"/>
</dbReference>
<feature type="region of interest" description="Disordered" evidence="15">
    <location>
        <begin position="1364"/>
        <end position="1403"/>
    </location>
</feature>